<dbReference type="GO" id="GO:0016567">
    <property type="term" value="P:protein ubiquitination"/>
    <property type="evidence" value="ECO:0007669"/>
    <property type="project" value="UniProtKB-UniRule"/>
</dbReference>
<evidence type="ECO:0000259" key="6">
    <source>
        <dbReference type="PROSITE" id="PS51698"/>
    </source>
</evidence>
<sequence>MESPTCPPDFRCPISMELMRDPVTISTGVTYERENIEKWFFTYKRTTCPTTMQQVVSLDATPNHTLKRLILAWLSSSSHHPPASAPQLPSPERHQEMLSLLKTIESSPFKVTALKKLKAMIGTDDETKSFFIGSKGVEIVVQILTQILSDGSDFSSFRAGEEALGVIHLLSLSSSDQQYKDIFDIISKAEPVKSLVAMLQRGSAEARLHSVIIIHKMLKRHKYHKIPLQDHPWTDLDLFKSMLELASDEILTKASSRALDALIEILSFSKGSRVRAIEVGAVCILIELLPESNRARSEKILVLLKLLSEGANGRSALVEHGLGIAVVSKKLLHVSAAATKLGVKILWQVCISHPTEQALEEMLAYGVVKKLAALLHMDGWSSTKDRVVRMFKLHGNTWKRYPCFPRELKDYLGVS</sequence>
<dbReference type="UniPathway" id="UPA00143"/>
<dbReference type="SMART" id="SM00504">
    <property type="entry name" value="Ubox"/>
    <property type="match status" value="1"/>
</dbReference>
<dbReference type="InterPro" id="IPR045185">
    <property type="entry name" value="PUB22/23/24-like"/>
</dbReference>
<dbReference type="Proteomes" id="UP000233551">
    <property type="component" value="Unassembled WGS sequence"/>
</dbReference>
<dbReference type="GO" id="GO:0061630">
    <property type="term" value="F:ubiquitin protein ligase activity"/>
    <property type="evidence" value="ECO:0007669"/>
    <property type="project" value="UniProtKB-UniRule"/>
</dbReference>
<evidence type="ECO:0000313" key="9">
    <source>
        <dbReference type="Proteomes" id="UP000197138"/>
    </source>
</evidence>
<evidence type="ECO:0000313" key="10">
    <source>
        <dbReference type="Proteomes" id="UP000233551"/>
    </source>
</evidence>
<evidence type="ECO:0000256" key="4">
    <source>
        <dbReference type="ARBA" id="ARBA00022786"/>
    </source>
</evidence>
<dbReference type="Gene3D" id="3.30.40.10">
    <property type="entry name" value="Zinc/RING finger domain, C3HC4 (zinc finger)"/>
    <property type="match status" value="1"/>
</dbReference>
<name>A0A218VV91_PUNGR</name>
<dbReference type="OrthoDB" id="10064100at2759"/>
<dbReference type="PANTHER" id="PTHR22849:SF23">
    <property type="entry name" value="U-BOX DOMAIN-CONTAINING PROTEIN"/>
    <property type="match status" value="1"/>
</dbReference>
<dbReference type="InterPro" id="IPR058678">
    <property type="entry name" value="ARM_PUB"/>
</dbReference>
<dbReference type="STRING" id="22663.A0A218VV91"/>
<dbReference type="Pfam" id="PF25598">
    <property type="entry name" value="ARM_PUB"/>
    <property type="match status" value="1"/>
</dbReference>
<keyword evidence="4 5" id="KW-0833">Ubl conjugation pathway</keyword>
<comment type="caution">
    <text evidence="7">The sequence shown here is derived from an EMBL/GenBank/DDBJ whole genome shotgun (WGS) entry which is preliminary data.</text>
</comment>
<keyword evidence="3 5" id="KW-0808">Transferase</keyword>
<evidence type="ECO:0000256" key="3">
    <source>
        <dbReference type="ARBA" id="ARBA00022679"/>
    </source>
</evidence>
<dbReference type="InterPro" id="IPR045210">
    <property type="entry name" value="RING-Ubox_PUB"/>
</dbReference>
<dbReference type="GeneID" id="116213370"/>
<dbReference type="SUPFAM" id="SSF57850">
    <property type="entry name" value="RING/U-box"/>
    <property type="match status" value="1"/>
</dbReference>
<evidence type="ECO:0000256" key="1">
    <source>
        <dbReference type="ARBA" id="ARBA00000900"/>
    </source>
</evidence>
<dbReference type="Gene3D" id="1.25.10.10">
    <property type="entry name" value="Leucine-rich Repeat Variant"/>
    <property type="match status" value="1"/>
</dbReference>
<evidence type="ECO:0000313" key="7">
    <source>
        <dbReference type="EMBL" id="OWM64316.1"/>
    </source>
</evidence>
<dbReference type="PANTHER" id="PTHR22849">
    <property type="entry name" value="WDSAM1 PROTEIN"/>
    <property type="match status" value="1"/>
</dbReference>
<protein>
    <recommendedName>
        <fullName evidence="5 6">U-box domain-containing protein</fullName>
        <ecNumber evidence="5">2.3.2.27</ecNumber>
    </recommendedName>
    <alternativeName>
        <fullName evidence="5">RING-type E3 ubiquitin transferase PUB</fullName>
    </alternativeName>
</protein>
<comment type="function">
    <text evidence="5">Functions as an E3 ubiquitin ligase.</text>
</comment>
<dbReference type="InterPro" id="IPR003613">
    <property type="entry name" value="Ubox_domain"/>
</dbReference>
<feature type="domain" description="U-box" evidence="6">
    <location>
        <begin position="5"/>
        <end position="80"/>
    </location>
</feature>
<dbReference type="EC" id="2.3.2.27" evidence="5"/>
<reference evidence="9" key="1">
    <citation type="journal article" date="2017" name="Plant J.">
        <title>The pomegranate (Punica granatum L.) genome and the genomics of punicalagin biosynthesis.</title>
        <authorList>
            <person name="Qin G."/>
            <person name="Xu C."/>
            <person name="Ming R."/>
            <person name="Tang H."/>
            <person name="Guyot R."/>
            <person name="Kramer E.M."/>
            <person name="Hu Y."/>
            <person name="Yi X."/>
            <person name="Qi Y."/>
            <person name="Xu X."/>
            <person name="Gao Z."/>
            <person name="Pan H."/>
            <person name="Jian J."/>
            <person name="Tian Y."/>
            <person name="Yue Z."/>
            <person name="Xu Y."/>
        </authorList>
    </citation>
    <scope>NUCLEOTIDE SEQUENCE [LARGE SCALE GENOMIC DNA]</scope>
    <source>
        <strain evidence="9">cv. Dabenzi</strain>
    </source>
</reference>
<dbReference type="EMBL" id="MTKT01005813">
    <property type="protein sequence ID" value="OWM64316.1"/>
    <property type="molecule type" value="Genomic_DNA"/>
</dbReference>
<dbReference type="InterPro" id="IPR011989">
    <property type="entry name" value="ARM-like"/>
</dbReference>
<dbReference type="EMBL" id="PGOL01001470">
    <property type="protein sequence ID" value="PKI57904.1"/>
    <property type="molecule type" value="Genomic_DNA"/>
</dbReference>
<evidence type="ECO:0000313" key="8">
    <source>
        <dbReference type="EMBL" id="PKI57904.1"/>
    </source>
</evidence>
<dbReference type="Proteomes" id="UP000197138">
    <property type="component" value="Unassembled WGS sequence"/>
</dbReference>
<gene>
    <name evidence="7" type="ORF">CDL15_Pgr014106</name>
    <name evidence="8" type="ORF">CRG98_021692</name>
</gene>
<dbReference type="AlphaFoldDB" id="A0A218VV91"/>
<dbReference type="SUPFAM" id="SSF48371">
    <property type="entry name" value="ARM repeat"/>
    <property type="match status" value="1"/>
</dbReference>
<reference evidence="8 10" key="3">
    <citation type="submission" date="2017-11" db="EMBL/GenBank/DDBJ databases">
        <title>De-novo sequencing of pomegranate (Punica granatum L.) genome.</title>
        <authorList>
            <person name="Akparov Z."/>
            <person name="Amiraslanov A."/>
            <person name="Hajiyeva S."/>
            <person name="Abbasov M."/>
            <person name="Kaur K."/>
            <person name="Hamwieh A."/>
            <person name="Solovyev V."/>
            <person name="Salamov A."/>
            <person name="Braich B."/>
            <person name="Kosarev P."/>
            <person name="Mahmoud A."/>
            <person name="Hajiyev E."/>
            <person name="Babayeva S."/>
            <person name="Izzatullayeva V."/>
            <person name="Mammadov A."/>
            <person name="Mammadov A."/>
            <person name="Sharifova S."/>
            <person name="Ojaghi J."/>
            <person name="Eynullazada K."/>
            <person name="Bayramov B."/>
            <person name="Abdulazimova A."/>
            <person name="Shahmuradov I."/>
        </authorList>
    </citation>
    <scope>NUCLEOTIDE SEQUENCE [LARGE SCALE GENOMIC DNA]</scope>
    <source>
        <strain evidence="8">AG2017</strain>
        <strain evidence="10">cv. AG2017</strain>
        <tissue evidence="8">Leaf</tissue>
    </source>
</reference>
<evidence type="ECO:0000256" key="5">
    <source>
        <dbReference type="RuleBase" id="RU369093"/>
    </source>
</evidence>
<dbReference type="CDD" id="cd16664">
    <property type="entry name" value="RING-Ubox_PUB"/>
    <property type="match status" value="1"/>
</dbReference>
<dbReference type="InterPro" id="IPR013083">
    <property type="entry name" value="Znf_RING/FYVE/PHD"/>
</dbReference>
<comment type="catalytic activity">
    <reaction evidence="1 5">
        <text>S-ubiquitinyl-[E2 ubiquitin-conjugating enzyme]-L-cysteine + [acceptor protein]-L-lysine = [E2 ubiquitin-conjugating enzyme]-L-cysteine + N(6)-ubiquitinyl-[acceptor protein]-L-lysine.</text>
        <dbReference type="EC" id="2.3.2.27"/>
    </reaction>
</comment>
<dbReference type="InterPro" id="IPR016024">
    <property type="entry name" value="ARM-type_fold"/>
</dbReference>
<comment type="pathway">
    <text evidence="2 5">Protein modification; protein ubiquitination.</text>
</comment>
<dbReference type="Pfam" id="PF04564">
    <property type="entry name" value="U-box"/>
    <property type="match status" value="1"/>
</dbReference>
<dbReference type="PROSITE" id="PS51698">
    <property type="entry name" value="U_BOX"/>
    <property type="match status" value="1"/>
</dbReference>
<keyword evidence="10" id="KW-1185">Reference proteome</keyword>
<proteinExistence type="predicted"/>
<organism evidence="7 9">
    <name type="scientific">Punica granatum</name>
    <name type="common">Pomegranate</name>
    <dbReference type="NCBI Taxonomy" id="22663"/>
    <lineage>
        <taxon>Eukaryota</taxon>
        <taxon>Viridiplantae</taxon>
        <taxon>Streptophyta</taxon>
        <taxon>Embryophyta</taxon>
        <taxon>Tracheophyta</taxon>
        <taxon>Spermatophyta</taxon>
        <taxon>Magnoliopsida</taxon>
        <taxon>eudicotyledons</taxon>
        <taxon>Gunneridae</taxon>
        <taxon>Pentapetalae</taxon>
        <taxon>rosids</taxon>
        <taxon>malvids</taxon>
        <taxon>Myrtales</taxon>
        <taxon>Lythraceae</taxon>
        <taxon>Punica</taxon>
    </lineage>
</organism>
<evidence type="ECO:0000256" key="2">
    <source>
        <dbReference type="ARBA" id="ARBA00004906"/>
    </source>
</evidence>
<reference evidence="7" key="2">
    <citation type="submission" date="2017-06" db="EMBL/GenBank/DDBJ databases">
        <title>The pomegranate genome and the genomics of punicalagin biosynthesis.</title>
        <authorList>
            <person name="Xu C."/>
        </authorList>
    </citation>
    <scope>NUCLEOTIDE SEQUENCE [LARGE SCALE GENOMIC DNA]</scope>
    <source>
        <tissue evidence="7">Fresh leaf</tissue>
    </source>
</reference>
<accession>A0A218VV91</accession>